<gene>
    <name evidence="8" type="ORF">LTR77_003224</name>
</gene>
<dbReference type="GO" id="GO:0005737">
    <property type="term" value="C:cytoplasm"/>
    <property type="evidence" value="ECO:0007669"/>
    <property type="project" value="TreeGrafter"/>
</dbReference>
<dbReference type="AlphaFoldDB" id="A0AAV9PJX8"/>
<feature type="signal peptide" evidence="5">
    <location>
        <begin position="1"/>
        <end position="21"/>
    </location>
</feature>
<dbReference type="Gene3D" id="2.60.120.560">
    <property type="entry name" value="Exo-inulinase, domain 1"/>
    <property type="match status" value="1"/>
</dbReference>
<feature type="chain" id="PRO_5043754252" description="Glycoside hydrolase family 32 protein" evidence="5">
    <location>
        <begin position="22"/>
        <end position="649"/>
    </location>
</feature>
<evidence type="ECO:0008006" key="10">
    <source>
        <dbReference type="Google" id="ProtNLM"/>
    </source>
</evidence>
<dbReference type="Gene3D" id="2.115.10.20">
    <property type="entry name" value="Glycosyl hydrolase domain, family 43"/>
    <property type="match status" value="1"/>
</dbReference>
<evidence type="ECO:0000259" key="6">
    <source>
        <dbReference type="Pfam" id="PF00251"/>
    </source>
</evidence>
<evidence type="ECO:0000256" key="4">
    <source>
        <dbReference type="RuleBase" id="RU362110"/>
    </source>
</evidence>
<proteinExistence type="inferred from homology"/>
<evidence type="ECO:0000259" key="7">
    <source>
        <dbReference type="Pfam" id="PF08244"/>
    </source>
</evidence>
<dbReference type="InterPro" id="IPR013148">
    <property type="entry name" value="Glyco_hydro_32_N"/>
</dbReference>
<comment type="caution">
    <text evidence="8">The sequence shown here is derived from an EMBL/GenBank/DDBJ whole genome shotgun (WGS) entry which is preliminary data.</text>
</comment>
<keyword evidence="9" id="KW-1185">Reference proteome</keyword>
<dbReference type="InterPro" id="IPR013189">
    <property type="entry name" value="Glyco_hydro_32_C"/>
</dbReference>
<dbReference type="GeneID" id="89924571"/>
<dbReference type="PANTHER" id="PTHR42800:SF3">
    <property type="entry name" value="GLYCOSYL HYDROLASE FAMILY 32 N-TERMINAL DOMAIN-CONTAINING PROTEIN"/>
    <property type="match status" value="1"/>
</dbReference>
<comment type="similarity">
    <text evidence="1 4">Belongs to the glycosyl hydrolase 32 family.</text>
</comment>
<organism evidence="8 9">
    <name type="scientific">Saxophila tyrrhenica</name>
    <dbReference type="NCBI Taxonomy" id="1690608"/>
    <lineage>
        <taxon>Eukaryota</taxon>
        <taxon>Fungi</taxon>
        <taxon>Dikarya</taxon>
        <taxon>Ascomycota</taxon>
        <taxon>Pezizomycotina</taxon>
        <taxon>Dothideomycetes</taxon>
        <taxon>Dothideomycetidae</taxon>
        <taxon>Mycosphaerellales</taxon>
        <taxon>Extremaceae</taxon>
        <taxon>Saxophila</taxon>
    </lineage>
</organism>
<dbReference type="CDD" id="cd18621">
    <property type="entry name" value="GH32_XdINV-like"/>
    <property type="match status" value="1"/>
</dbReference>
<dbReference type="InterPro" id="IPR001362">
    <property type="entry name" value="Glyco_hydro_32"/>
</dbReference>
<dbReference type="RefSeq" id="XP_064661820.1">
    <property type="nucleotide sequence ID" value="XM_064800481.1"/>
</dbReference>
<dbReference type="PANTHER" id="PTHR42800">
    <property type="entry name" value="EXOINULINASE INUD (AFU_ORTHOLOGUE AFUA_5G00480)"/>
    <property type="match status" value="1"/>
</dbReference>
<accession>A0AAV9PJX8</accession>
<evidence type="ECO:0000313" key="9">
    <source>
        <dbReference type="Proteomes" id="UP001337655"/>
    </source>
</evidence>
<dbReference type="Pfam" id="PF08244">
    <property type="entry name" value="Glyco_hydro_32C"/>
    <property type="match status" value="1"/>
</dbReference>
<evidence type="ECO:0000256" key="3">
    <source>
        <dbReference type="ARBA" id="ARBA00023295"/>
    </source>
</evidence>
<name>A0AAV9PJX8_9PEZI</name>
<dbReference type="InterPro" id="IPR023296">
    <property type="entry name" value="Glyco_hydro_beta-prop_sf"/>
</dbReference>
<dbReference type="GO" id="GO:0004575">
    <property type="term" value="F:sucrose alpha-glucosidase activity"/>
    <property type="evidence" value="ECO:0007669"/>
    <property type="project" value="TreeGrafter"/>
</dbReference>
<evidence type="ECO:0000256" key="5">
    <source>
        <dbReference type="SAM" id="SignalP"/>
    </source>
</evidence>
<dbReference type="Pfam" id="PF00251">
    <property type="entry name" value="Glyco_hydro_32N"/>
    <property type="match status" value="1"/>
</dbReference>
<protein>
    <recommendedName>
        <fullName evidence="10">Glycoside hydrolase family 32 protein</fullName>
    </recommendedName>
</protein>
<dbReference type="SUPFAM" id="SSF49899">
    <property type="entry name" value="Concanavalin A-like lectins/glucanases"/>
    <property type="match status" value="1"/>
</dbReference>
<keyword evidence="2 4" id="KW-0378">Hydrolase</keyword>
<dbReference type="SUPFAM" id="SSF75005">
    <property type="entry name" value="Arabinanase/levansucrase/invertase"/>
    <property type="match status" value="1"/>
</dbReference>
<dbReference type="SMART" id="SM00640">
    <property type="entry name" value="Glyco_32"/>
    <property type="match status" value="1"/>
</dbReference>
<dbReference type="Proteomes" id="UP001337655">
    <property type="component" value="Unassembled WGS sequence"/>
</dbReference>
<evidence type="ECO:0000313" key="8">
    <source>
        <dbReference type="EMBL" id="KAK5173102.1"/>
    </source>
</evidence>
<evidence type="ECO:0000256" key="1">
    <source>
        <dbReference type="ARBA" id="ARBA00009902"/>
    </source>
</evidence>
<dbReference type="GO" id="GO:0005987">
    <property type="term" value="P:sucrose catabolic process"/>
    <property type="evidence" value="ECO:0007669"/>
    <property type="project" value="TreeGrafter"/>
</dbReference>
<keyword evidence="3 4" id="KW-0326">Glycosidase</keyword>
<keyword evidence="5" id="KW-0732">Signal</keyword>
<dbReference type="EMBL" id="JAVRRT010000004">
    <property type="protein sequence ID" value="KAK5173102.1"/>
    <property type="molecule type" value="Genomic_DNA"/>
</dbReference>
<feature type="domain" description="Glycosyl hydrolase family 32 N-terminal" evidence="6">
    <location>
        <begin position="50"/>
        <end position="412"/>
    </location>
</feature>
<feature type="domain" description="Glycosyl hydrolase family 32 C-terminal" evidence="7">
    <location>
        <begin position="473"/>
        <end position="615"/>
    </location>
</feature>
<dbReference type="InterPro" id="IPR013320">
    <property type="entry name" value="ConA-like_dom_sf"/>
</dbReference>
<sequence>MRRQTFTAAVAAALAPSFTTAQSSCNVLTASEVRSMGNNTLFTRWRPYSHVNAPAGWMNDPCGPMYDPTRDVYHVFYQWHPEHINWGNISWGHATSKDLITFTDHTGWQDSQALALGPTGNGSFPEAYNGLGIFSGTAQPVNLQGEVDGTLLLFYTSVAKLPTSWTIPYMPHTESQSLAYSTDGGDTWQEYENNPVIRTTTERPPMEWNITGFRDPFLEPVPALDDILGFEEPHYYAVFGSGIKGVGPRIPLWSAPASDLTDWTFLGALWEPQANTSLGPVLSTRTYGFNFEVSGFFELEDEDGVVHWFVNMGAEGGNLTYAESQHSALWSEGIVTRRENGSAEFTPVSGGLGDWGLSYALTSFNDTKNNRRVQLAWAPEDIIGDEGLFSVKQQGFQGSLTLFRELFVHTTRSVLNPTGELTTNRNARLTEHADGTFTAQTLGVRPLPDVVEGLRSTARSCPYAGNKTYSSMTMLSKAGSSSLELKATVHSATGAVGLVVAAAEDMSEYTSIIYSPSNYTLLVVREHSTLLAEQFNTATVTGYFYPYTILGEDGSEEQESITMDVFLDGSLLEVYVNERFALATRIYPAGSCSNGYGVYVEDGSSATFESVHAWEDLMHIWSDRPMDSSSPLVYDTAEETNDYVWWTGN</sequence>
<reference evidence="8 9" key="1">
    <citation type="submission" date="2023-08" db="EMBL/GenBank/DDBJ databases">
        <title>Black Yeasts Isolated from many extreme environments.</title>
        <authorList>
            <person name="Coleine C."/>
            <person name="Stajich J.E."/>
            <person name="Selbmann L."/>
        </authorList>
    </citation>
    <scope>NUCLEOTIDE SEQUENCE [LARGE SCALE GENOMIC DNA]</scope>
    <source>
        <strain evidence="8 9">CCFEE 5935</strain>
    </source>
</reference>
<evidence type="ECO:0000256" key="2">
    <source>
        <dbReference type="ARBA" id="ARBA00022801"/>
    </source>
</evidence>